<dbReference type="Proteomes" id="UP001055153">
    <property type="component" value="Unassembled WGS sequence"/>
</dbReference>
<evidence type="ECO:0008006" key="3">
    <source>
        <dbReference type="Google" id="ProtNLM"/>
    </source>
</evidence>
<dbReference type="EMBL" id="BPQQ01000051">
    <property type="protein sequence ID" value="GJE02276.1"/>
    <property type="molecule type" value="Genomic_DNA"/>
</dbReference>
<reference evidence="1" key="1">
    <citation type="journal article" date="2021" name="Front. Microbiol.">
        <title>Comprehensive Comparative Genomics and Phenotyping of Methylobacterium Species.</title>
        <authorList>
            <person name="Alessa O."/>
            <person name="Ogura Y."/>
            <person name="Fujitani Y."/>
            <person name="Takami H."/>
            <person name="Hayashi T."/>
            <person name="Sahin N."/>
            <person name="Tani A."/>
        </authorList>
    </citation>
    <scope>NUCLEOTIDE SEQUENCE</scope>
    <source>
        <strain evidence="1">DSM 17168</strain>
    </source>
</reference>
<accession>A0ABQ4SGB7</accession>
<organism evidence="1 2">
    <name type="scientific">Methylobacterium isbiliense</name>
    <dbReference type="NCBI Taxonomy" id="315478"/>
    <lineage>
        <taxon>Bacteria</taxon>
        <taxon>Pseudomonadati</taxon>
        <taxon>Pseudomonadota</taxon>
        <taxon>Alphaproteobacteria</taxon>
        <taxon>Hyphomicrobiales</taxon>
        <taxon>Methylobacteriaceae</taxon>
        <taxon>Methylobacterium</taxon>
    </lineage>
</organism>
<name>A0ABQ4SGB7_9HYPH</name>
<keyword evidence="2" id="KW-1185">Reference proteome</keyword>
<proteinExistence type="predicted"/>
<gene>
    <name evidence="1" type="ORF">GMJLKIPL_4220</name>
</gene>
<reference evidence="1" key="2">
    <citation type="submission" date="2021-08" db="EMBL/GenBank/DDBJ databases">
        <authorList>
            <person name="Tani A."/>
            <person name="Ola A."/>
            <person name="Ogura Y."/>
            <person name="Katsura K."/>
            <person name="Hayashi T."/>
        </authorList>
    </citation>
    <scope>NUCLEOTIDE SEQUENCE</scope>
    <source>
        <strain evidence="1">DSM 17168</strain>
    </source>
</reference>
<sequence>MEFFIEEERRGQWGWRLLGRTGSTLFRSDNTFASPLQARAAAMAFARSVVEAARRAASG</sequence>
<protein>
    <recommendedName>
        <fullName evidence="3">DUF1508 domain-containing protein</fullName>
    </recommendedName>
</protein>
<dbReference type="RefSeq" id="WP_238238060.1">
    <property type="nucleotide sequence ID" value="NZ_BPQQ01000051.1"/>
</dbReference>
<evidence type="ECO:0000313" key="2">
    <source>
        <dbReference type="Proteomes" id="UP001055153"/>
    </source>
</evidence>
<evidence type="ECO:0000313" key="1">
    <source>
        <dbReference type="EMBL" id="GJE02276.1"/>
    </source>
</evidence>
<dbReference type="InterPro" id="IPR036913">
    <property type="entry name" value="YegP-like_sf"/>
</dbReference>
<dbReference type="SUPFAM" id="SSF160113">
    <property type="entry name" value="YegP-like"/>
    <property type="match status" value="1"/>
</dbReference>
<comment type="caution">
    <text evidence="1">The sequence shown here is derived from an EMBL/GenBank/DDBJ whole genome shotgun (WGS) entry which is preliminary data.</text>
</comment>
<dbReference type="Gene3D" id="2.30.29.80">
    <property type="match status" value="1"/>
</dbReference>